<evidence type="ECO:0000256" key="3">
    <source>
        <dbReference type="ARBA" id="ARBA00022827"/>
    </source>
</evidence>
<dbReference type="Proteomes" id="UP001212602">
    <property type="component" value="Unassembled WGS sequence"/>
</dbReference>
<dbReference type="PANTHER" id="PTHR13789">
    <property type="entry name" value="MONOOXYGENASE"/>
    <property type="match status" value="1"/>
</dbReference>
<reference evidence="7" key="1">
    <citation type="submission" date="2023-01" db="EMBL/GenBank/DDBJ databases">
        <title>Xenophilus mangrovi sp. nov., isolated from soil of Mangrove nature reserve.</title>
        <authorList>
            <person name="Xu S."/>
            <person name="Liu Z."/>
            <person name="Xu Y."/>
        </authorList>
    </citation>
    <scope>NUCLEOTIDE SEQUENCE</scope>
    <source>
        <strain evidence="7">YW8</strain>
    </source>
</reference>
<dbReference type="PANTHER" id="PTHR13789:SF318">
    <property type="entry name" value="GERANYLGERANYL DIPHOSPHATE REDUCTASE"/>
    <property type="match status" value="1"/>
</dbReference>
<comment type="caution">
    <text evidence="7">The sequence shown here is derived from an EMBL/GenBank/DDBJ whole genome shotgun (WGS) entry which is preliminary data.</text>
</comment>
<evidence type="ECO:0000313" key="7">
    <source>
        <dbReference type="EMBL" id="MDA7415652.1"/>
    </source>
</evidence>
<comment type="cofactor">
    <cofactor evidence="1">
        <name>FAD</name>
        <dbReference type="ChEBI" id="CHEBI:57692"/>
    </cofactor>
</comment>
<dbReference type="AlphaFoldDB" id="A0AAE3SY29"/>
<protein>
    <submittedName>
        <fullName evidence="7">FAD-dependent monooxygenase</fullName>
    </submittedName>
</protein>
<evidence type="ECO:0000256" key="1">
    <source>
        <dbReference type="ARBA" id="ARBA00001974"/>
    </source>
</evidence>
<keyword evidence="2" id="KW-0285">Flavoprotein</keyword>
<gene>
    <name evidence="7" type="ORF">PGB34_04690</name>
</gene>
<keyword evidence="4" id="KW-0560">Oxidoreductase</keyword>
<dbReference type="SUPFAM" id="SSF54373">
    <property type="entry name" value="FAD-linked reductases, C-terminal domain"/>
    <property type="match status" value="1"/>
</dbReference>
<evidence type="ECO:0000256" key="5">
    <source>
        <dbReference type="ARBA" id="ARBA00023033"/>
    </source>
</evidence>
<dbReference type="GO" id="GO:0004497">
    <property type="term" value="F:monooxygenase activity"/>
    <property type="evidence" value="ECO:0007669"/>
    <property type="project" value="UniProtKB-KW"/>
</dbReference>
<dbReference type="GO" id="GO:0071949">
    <property type="term" value="F:FAD binding"/>
    <property type="evidence" value="ECO:0007669"/>
    <property type="project" value="InterPro"/>
</dbReference>
<dbReference type="RefSeq" id="WP_271426931.1">
    <property type="nucleotide sequence ID" value="NZ_JAQIPB010000002.1"/>
</dbReference>
<evidence type="ECO:0000256" key="2">
    <source>
        <dbReference type="ARBA" id="ARBA00022630"/>
    </source>
</evidence>
<keyword evidence="8" id="KW-1185">Reference proteome</keyword>
<evidence type="ECO:0000313" key="8">
    <source>
        <dbReference type="Proteomes" id="UP001212602"/>
    </source>
</evidence>
<dbReference type="InterPro" id="IPR002938">
    <property type="entry name" value="FAD-bd"/>
</dbReference>
<dbReference type="InterPro" id="IPR050493">
    <property type="entry name" value="FAD-dep_Monooxygenase_BioMet"/>
</dbReference>
<dbReference type="EMBL" id="JAQIPB010000002">
    <property type="protein sequence ID" value="MDA7415652.1"/>
    <property type="molecule type" value="Genomic_DNA"/>
</dbReference>
<dbReference type="SUPFAM" id="SSF51905">
    <property type="entry name" value="FAD/NAD(P)-binding domain"/>
    <property type="match status" value="1"/>
</dbReference>
<organism evidence="7 8">
    <name type="scientific">Xenophilus arseniciresistens</name>
    <dbReference type="NCBI Taxonomy" id="1283306"/>
    <lineage>
        <taxon>Bacteria</taxon>
        <taxon>Pseudomonadati</taxon>
        <taxon>Pseudomonadota</taxon>
        <taxon>Betaproteobacteria</taxon>
        <taxon>Burkholderiales</taxon>
        <taxon>Comamonadaceae</taxon>
        <taxon>Xenophilus</taxon>
    </lineage>
</organism>
<keyword evidence="3" id="KW-0274">FAD</keyword>
<keyword evidence="5 7" id="KW-0503">Monooxygenase</keyword>
<feature type="domain" description="FAD-binding" evidence="6">
    <location>
        <begin position="6"/>
        <end position="348"/>
    </location>
</feature>
<dbReference type="Gene3D" id="3.50.50.60">
    <property type="entry name" value="FAD/NAD(P)-binding domain"/>
    <property type="match status" value="1"/>
</dbReference>
<name>A0AAE3SY29_9BURK</name>
<dbReference type="PRINTS" id="PR00420">
    <property type="entry name" value="RNGMNOXGNASE"/>
</dbReference>
<proteinExistence type="predicted"/>
<evidence type="ECO:0000256" key="4">
    <source>
        <dbReference type="ARBA" id="ARBA00023002"/>
    </source>
</evidence>
<dbReference type="Pfam" id="PF01494">
    <property type="entry name" value="FAD_binding_3"/>
    <property type="match status" value="1"/>
</dbReference>
<evidence type="ECO:0000259" key="6">
    <source>
        <dbReference type="Pfam" id="PF01494"/>
    </source>
</evidence>
<accession>A0AAE3SY29</accession>
<dbReference type="InterPro" id="IPR036188">
    <property type="entry name" value="FAD/NAD-bd_sf"/>
</dbReference>
<sequence length="388" mass="42224">MTPLNIAIVGAGIGGLAAANALHQAGHRVTVFEQSRQFLRVGADINLTPNAVRALDGLGPQIAAAVRASAARPTHRISRSWDSGAETSRLTMGDEAERKYGAPQLTIHRADLLAALADAFPAGQVRFAKLATRIEPRADGVSVRFEDESEDTAFDALIGADGIHSVVRAALFGQEHPRFTGVVAFRAVVPTERVRHVPDIAAFTKWWGPTPESQIVTFPLNQGRDTFIFATTAQESWHEESWTTAGSVEELRGFYRDFHPDARALLEACDSVLKTALYERDPLPRWSEGGITLMGDASHPMMPFMAQGAGMAIEDGVVLARNLMAAASPAQVPDALRRYEAMRMERTSRIQIGSRGNNWLRDGGNADWVYGYDAWQVPLETALVQQAA</sequence>